<dbReference type="Pfam" id="PF06445">
    <property type="entry name" value="GyrI-like"/>
    <property type="match status" value="1"/>
</dbReference>
<dbReference type="SUPFAM" id="SSF55136">
    <property type="entry name" value="Probable bacterial effector-binding domain"/>
    <property type="match status" value="1"/>
</dbReference>
<dbReference type="AlphaFoldDB" id="A0A6M4IUN1"/>
<name>A0A6M4IUN1_9BACT</name>
<keyword evidence="3" id="KW-1185">Reference proteome</keyword>
<dbReference type="Gene3D" id="3.20.80.10">
    <property type="entry name" value="Regulatory factor, effector binding domain"/>
    <property type="match status" value="1"/>
</dbReference>
<evidence type="ECO:0000259" key="1">
    <source>
        <dbReference type="SMART" id="SM00871"/>
    </source>
</evidence>
<dbReference type="Proteomes" id="UP000500938">
    <property type="component" value="Chromosome"/>
</dbReference>
<dbReference type="SMART" id="SM00871">
    <property type="entry name" value="AraC_E_bind"/>
    <property type="match status" value="1"/>
</dbReference>
<accession>A0A6M4IUN1</accession>
<gene>
    <name evidence="2" type="ORF">HKW67_17515</name>
</gene>
<evidence type="ECO:0000313" key="3">
    <source>
        <dbReference type="Proteomes" id="UP000500938"/>
    </source>
</evidence>
<dbReference type="RefSeq" id="WP_171226619.1">
    <property type="nucleotide sequence ID" value="NZ_CP053085.1"/>
</dbReference>
<proteinExistence type="predicted"/>
<dbReference type="EMBL" id="CP053085">
    <property type="protein sequence ID" value="QJR37186.1"/>
    <property type="molecule type" value="Genomic_DNA"/>
</dbReference>
<protein>
    <submittedName>
        <fullName evidence="2">GyrI-like domain-containing protein</fullName>
    </submittedName>
</protein>
<feature type="domain" description="AraC effector-binding" evidence="1">
    <location>
        <begin position="6"/>
        <end position="153"/>
    </location>
</feature>
<sequence length="161" mass="17640">MSLEHYEVRETIVETRPVAGVRVQVPRGRVGQEFGRHLDQVYAAAREGAVLLDGQNIFIYRDATDEEFTVDFCVGATARFAAVGVVLPLETPRGVAAMTTHHGDYSGLGRAHAAILAWCRAHDRALAGPSWEVYGHWHADPAQLRTDVYYLLTVPGTEAGP</sequence>
<dbReference type="InterPro" id="IPR010499">
    <property type="entry name" value="AraC_E-bd"/>
</dbReference>
<dbReference type="InterPro" id="IPR029442">
    <property type="entry name" value="GyrI-like"/>
</dbReference>
<reference evidence="2 3" key="1">
    <citation type="submission" date="2020-05" db="EMBL/GenBank/DDBJ databases">
        <title>Complete genome sequence of Gemmatimonas greenlandica TET16.</title>
        <authorList>
            <person name="Zeng Y."/>
        </authorList>
    </citation>
    <scope>NUCLEOTIDE SEQUENCE [LARGE SCALE GENOMIC DNA]</scope>
    <source>
        <strain evidence="2 3">TET16</strain>
    </source>
</reference>
<dbReference type="KEGG" id="ggr:HKW67_17515"/>
<dbReference type="InterPro" id="IPR011256">
    <property type="entry name" value="Reg_factor_effector_dom_sf"/>
</dbReference>
<evidence type="ECO:0000313" key="2">
    <source>
        <dbReference type="EMBL" id="QJR37186.1"/>
    </source>
</evidence>
<organism evidence="2 3">
    <name type="scientific">Gemmatimonas groenlandica</name>
    <dbReference type="NCBI Taxonomy" id="2732249"/>
    <lineage>
        <taxon>Bacteria</taxon>
        <taxon>Pseudomonadati</taxon>
        <taxon>Gemmatimonadota</taxon>
        <taxon>Gemmatimonadia</taxon>
        <taxon>Gemmatimonadales</taxon>
        <taxon>Gemmatimonadaceae</taxon>
        <taxon>Gemmatimonas</taxon>
    </lineage>
</organism>